<keyword evidence="1" id="KW-0175">Coiled coil</keyword>
<feature type="compositionally biased region" description="Acidic residues" evidence="2">
    <location>
        <begin position="388"/>
        <end position="402"/>
    </location>
</feature>
<protein>
    <submittedName>
        <fullName evidence="3">Uncharacterized protein</fullName>
    </submittedName>
</protein>
<dbReference type="EMBL" id="JAACJN010000053">
    <property type="protein sequence ID" value="KAF5382296.1"/>
    <property type="molecule type" value="Genomic_DNA"/>
</dbReference>
<reference evidence="3 4" key="1">
    <citation type="journal article" date="2020" name="ISME J.">
        <title>Uncovering the hidden diversity of litter-decomposition mechanisms in mushroom-forming fungi.</title>
        <authorList>
            <person name="Floudas D."/>
            <person name="Bentzer J."/>
            <person name="Ahren D."/>
            <person name="Johansson T."/>
            <person name="Persson P."/>
            <person name="Tunlid A."/>
        </authorList>
    </citation>
    <scope>NUCLEOTIDE SEQUENCE [LARGE SCALE GENOMIC DNA]</scope>
    <source>
        <strain evidence="3 4">CBS 406.79</strain>
    </source>
</reference>
<feature type="region of interest" description="Disordered" evidence="2">
    <location>
        <begin position="214"/>
        <end position="603"/>
    </location>
</feature>
<evidence type="ECO:0000256" key="1">
    <source>
        <dbReference type="SAM" id="Coils"/>
    </source>
</evidence>
<feature type="coiled-coil region" evidence="1">
    <location>
        <begin position="28"/>
        <end position="202"/>
    </location>
</feature>
<gene>
    <name evidence="3" type="ORF">D9757_008450</name>
</gene>
<feature type="compositionally biased region" description="Polar residues" evidence="2">
    <location>
        <begin position="338"/>
        <end position="349"/>
    </location>
</feature>
<organism evidence="3 4">
    <name type="scientific">Collybiopsis confluens</name>
    <dbReference type="NCBI Taxonomy" id="2823264"/>
    <lineage>
        <taxon>Eukaryota</taxon>
        <taxon>Fungi</taxon>
        <taxon>Dikarya</taxon>
        <taxon>Basidiomycota</taxon>
        <taxon>Agaricomycotina</taxon>
        <taxon>Agaricomycetes</taxon>
        <taxon>Agaricomycetidae</taxon>
        <taxon>Agaricales</taxon>
        <taxon>Marasmiineae</taxon>
        <taxon>Omphalotaceae</taxon>
        <taxon>Collybiopsis</taxon>
    </lineage>
</organism>
<evidence type="ECO:0000256" key="2">
    <source>
        <dbReference type="SAM" id="MobiDB-lite"/>
    </source>
</evidence>
<evidence type="ECO:0000313" key="4">
    <source>
        <dbReference type="Proteomes" id="UP000518752"/>
    </source>
</evidence>
<feature type="compositionally biased region" description="Basic and acidic residues" evidence="2">
    <location>
        <begin position="366"/>
        <end position="387"/>
    </location>
</feature>
<feature type="compositionally biased region" description="Polar residues" evidence="2">
    <location>
        <begin position="267"/>
        <end position="277"/>
    </location>
</feature>
<feature type="compositionally biased region" description="Low complexity" evidence="2">
    <location>
        <begin position="350"/>
        <end position="362"/>
    </location>
</feature>
<feature type="compositionally biased region" description="Basic residues" evidence="2">
    <location>
        <begin position="475"/>
        <end position="500"/>
    </location>
</feature>
<name>A0A8H5M6B4_9AGAR</name>
<comment type="caution">
    <text evidence="3">The sequence shown here is derived from an EMBL/GenBank/DDBJ whole genome shotgun (WGS) entry which is preliminary data.</text>
</comment>
<dbReference type="AlphaFoldDB" id="A0A8H5M6B4"/>
<proteinExistence type="predicted"/>
<feature type="compositionally biased region" description="Acidic residues" evidence="2">
    <location>
        <begin position="508"/>
        <end position="529"/>
    </location>
</feature>
<feature type="compositionally biased region" description="Basic and acidic residues" evidence="2">
    <location>
        <begin position="435"/>
        <end position="445"/>
    </location>
</feature>
<keyword evidence="4" id="KW-1185">Reference proteome</keyword>
<evidence type="ECO:0000313" key="3">
    <source>
        <dbReference type="EMBL" id="KAF5382296.1"/>
    </source>
</evidence>
<dbReference type="Proteomes" id="UP000518752">
    <property type="component" value="Unassembled WGS sequence"/>
</dbReference>
<sequence length="603" mass="67515">MAGSISIPGYEALEAMFGSLSNEVCRNLEGKQSEIMRLTELLNKADESRQQWTVEKAKLEANATRLTHLLEKAEDSYREMEEARKDIKSQRDWFKSELERVRAENGSLKDEYGLLKDEARQTRTEIDVARQERDAVVKMLHQAQLEIGDWKREFEKSESSISHLRREISQWKDQARHWQELFLKAEEERRVLSIKVDDLREREVVAWKVKSEELPPAPLTPASSSRNAENDDSADSGGSLDSPIQALRGRSQRIDPYTAPQRRTGINVFNVSNTPKTPRTAKNPEAARTIESISRGKRTPRAPPAPTRQAEEEEAEEQSVRDAVSSPSPLVYPESDHSQLQNAVASSSKALQHQQQRSAARSRILRRVDDHQFTIKREEDERHQRQEFEDDNDDNDDDDGVYEMDTGGLEQEDQGARGRPVKNLRGTSSGGRAVDLPKHRSRDAWDLFGDDEGGEEGLVGEASAGRAGPSTLGRKTTRGRGRGGKSKVSRSQSRRRRKTSASKPKYAEEEEEAGGEENGGADDGDEEAEEGKVEYRRPRKGRSPSSASPASSEDELMITAHGPSSATGVVDSLYTPHKSISKKRAPTPLTAGSTDSAKRRRQR</sequence>
<accession>A0A8H5M6B4</accession>
<dbReference type="OrthoDB" id="3269067at2759"/>